<dbReference type="RefSeq" id="XP_030994592.1">
    <property type="nucleotide sequence ID" value="XM_031141429.1"/>
</dbReference>
<proteinExistence type="predicted"/>
<organism evidence="3 4">
    <name type="scientific">Thyridium curvatum</name>
    <dbReference type="NCBI Taxonomy" id="1093900"/>
    <lineage>
        <taxon>Eukaryota</taxon>
        <taxon>Fungi</taxon>
        <taxon>Dikarya</taxon>
        <taxon>Ascomycota</taxon>
        <taxon>Pezizomycotina</taxon>
        <taxon>Sordariomycetes</taxon>
        <taxon>Sordariomycetidae</taxon>
        <taxon>Thyridiales</taxon>
        <taxon>Thyridiaceae</taxon>
        <taxon>Thyridium</taxon>
    </lineage>
</organism>
<feature type="transmembrane region" description="Helical" evidence="2">
    <location>
        <begin position="159"/>
        <end position="180"/>
    </location>
</feature>
<evidence type="ECO:0000256" key="2">
    <source>
        <dbReference type="SAM" id="Phobius"/>
    </source>
</evidence>
<evidence type="ECO:0000256" key="1">
    <source>
        <dbReference type="SAM" id="MobiDB-lite"/>
    </source>
</evidence>
<gene>
    <name evidence="3" type="ORF">E0L32_006761</name>
</gene>
<evidence type="ECO:0000313" key="3">
    <source>
        <dbReference type="EMBL" id="TPX12881.1"/>
    </source>
</evidence>
<feature type="transmembrane region" description="Helical" evidence="2">
    <location>
        <begin position="126"/>
        <end position="147"/>
    </location>
</feature>
<comment type="caution">
    <text evidence="3">The sequence shown here is derived from an EMBL/GenBank/DDBJ whole genome shotgun (WGS) entry which is preliminary data.</text>
</comment>
<keyword evidence="4" id="KW-1185">Reference proteome</keyword>
<keyword evidence="2" id="KW-1133">Transmembrane helix</keyword>
<protein>
    <submittedName>
        <fullName evidence="3">Uncharacterized protein</fullName>
    </submittedName>
</protein>
<dbReference type="Proteomes" id="UP000319257">
    <property type="component" value="Unassembled WGS sequence"/>
</dbReference>
<accession>A0A507B747</accession>
<feature type="compositionally biased region" description="Basic and acidic residues" evidence="1">
    <location>
        <begin position="14"/>
        <end position="27"/>
    </location>
</feature>
<sequence length="242" mass="27788">MSFSKRPQSAELPPAHDHASFSKKPEMNEQNSLAREESPKYQRFADDHVEEYDEVDVAKHGPFDHPVPEDMGNKAIQRHPRPDARPVMRAFTMMCCVGIFCSHISLWGTFLTNEGRWDNMATSSVWLTLPVVFVVFWWEFASLVTSWARGRDITPVAHIVMQLLLGLACIVAIVFEGFYLAYWSSPLYRWDRLTQIVPEILVTLLLLCITGSVFTRFILAIKDHRRRKAAARLAKQPEQQEA</sequence>
<keyword evidence="2" id="KW-0812">Transmembrane</keyword>
<dbReference type="InParanoid" id="A0A507B747"/>
<feature type="region of interest" description="Disordered" evidence="1">
    <location>
        <begin position="1"/>
        <end position="40"/>
    </location>
</feature>
<name>A0A507B747_9PEZI</name>
<dbReference type="AlphaFoldDB" id="A0A507B747"/>
<feature type="transmembrane region" description="Helical" evidence="2">
    <location>
        <begin position="200"/>
        <end position="219"/>
    </location>
</feature>
<dbReference type="EMBL" id="SKBQ01000039">
    <property type="protein sequence ID" value="TPX12881.1"/>
    <property type="molecule type" value="Genomic_DNA"/>
</dbReference>
<reference evidence="3 4" key="1">
    <citation type="submission" date="2019-06" db="EMBL/GenBank/DDBJ databases">
        <title>Draft genome sequence of the filamentous fungus Phialemoniopsis curvata isolated from diesel fuel.</title>
        <authorList>
            <person name="Varaljay V.A."/>
            <person name="Lyon W.J."/>
            <person name="Crouch A.L."/>
            <person name="Drake C.E."/>
            <person name="Hollomon J.M."/>
            <person name="Nadeau L.J."/>
            <person name="Nunn H.S."/>
            <person name="Stevenson B.S."/>
            <person name="Bojanowski C.L."/>
            <person name="Crookes-Goodson W.J."/>
        </authorList>
    </citation>
    <scope>NUCLEOTIDE SEQUENCE [LARGE SCALE GENOMIC DNA]</scope>
    <source>
        <strain evidence="3 4">D216</strain>
    </source>
</reference>
<dbReference type="GeneID" id="41974208"/>
<feature type="transmembrane region" description="Helical" evidence="2">
    <location>
        <begin position="87"/>
        <end position="106"/>
    </location>
</feature>
<keyword evidence="2" id="KW-0472">Membrane</keyword>
<evidence type="ECO:0000313" key="4">
    <source>
        <dbReference type="Proteomes" id="UP000319257"/>
    </source>
</evidence>